<evidence type="ECO:0000256" key="1">
    <source>
        <dbReference type="ARBA" id="ARBA00010515"/>
    </source>
</evidence>
<dbReference type="Proteomes" id="UP000588068">
    <property type="component" value="Unassembled WGS sequence"/>
</dbReference>
<keyword evidence="5" id="KW-1185">Reference proteome</keyword>
<dbReference type="PANTHER" id="PTHR48081:SF8">
    <property type="entry name" value="ALPHA_BETA HYDROLASE FOLD-3 DOMAIN-CONTAINING PROTEIN-RELATED"/>
    <property type="match status" value="1"/>
</dbReference>
<dbReference type="EC" id="3.1.1.-" evidence="4"/>
<name>A0A841HT20_9GAMM</name>
<organism evidence="4 5">
    <name type="scientific">Povalibacter uvarum</name>
    <dbReference type="NCBI Taxonomy" id="732238"/>
    <lineage>
        <taxon>Bacteria</taxon>
        <taxon>Pseudomonadati</taxon>
        <taxon>Pseudomonadota</taxon>
        <taxon>Gammaproteobacteria</taxon>
        <taxon>Steroidobacterales</taxon>
        <taxon>Steroidobacteraceae</taxon>
        <taxon>Povalibacter</taxon>
    </lineage>
</organism>
<keyword evidence="2 4" id="KW-0378">Hydrolase</keyword>
<dbReference type="Gene3D" id="3.40.50.1820">
    <property type="entry name" value="alpha/beta hydrolase"/>
    <property type="match status" value="1"/>
</dbReference>
<dbReference type="InterPro" id="IPR013094">
    <property type="entry name" value="AB_hydrolase_3"/>
</dbReference>
<protein>
    <submittedName>
        <fullName evidence="4">Acetyl esterase</fullName>
        <ecNumber evidence="4">3.1.1.-</ecNumber>
    </submittedName>
</protein>
<sequence length="324" mass="34815">MSATGKDAVPQTLLDPEVGRFNAAVGAGFSRYPDFADLPPPQRRRIAEEVRAPWTAGGPAMHRRSELQVPTREATVRVRIHDPSPAPGKPAMVYLHGGGWTLFSIDTHDRLMREYAARADIVVIGVDYSLSPESKFPRALHESVDVVRWLRQHAQDIDIDAARIAIGGDSAGANLSLATCLSLRDTGDDDAVRAMVLNYGAFDRSISDLAASRLGAPGAMLEAAEMEQFWLNYLRDATDIDNPLACPLRADVSGLPPAFLAIAELDVLAEQSVALTAKLRAAGVPAHSAIYSGASHSFLEAVSIAAVSDRALAETSQWLRDQLG</sequence>
<feature type="domain" description="Alpha/beta hydrolase fold-3" evidence="3">
    <location>
        <begin position="92"/>
        <end position="299"/>
    </location>
</feature>
<evidence type="ECO:0000313" key="5">
    <source>
        <dbReference type="Proteomes" id="UP000588068"/>
    </source>
</evidence>
<dbReference type="AlphaFoldDB" id="A0A841HT20"/>
<dbReference type="InterPro" id="IPR029058">
    <property type="entry name" value="AB_hydrolase_fold"/>
</dbReference>
<dbReference type="GO" id="GO:0016787">
    <property type="term" value="F:hydrolase activity"/>
    <property type="evidence" value="ECO:0007669"/>
    <property type="project" value="UniProtKB-KW"/>
</dbReference>
<gene>
    <name evidence="4" type="ORF">HNQ60_004339</name>
</gene>
<reference evidence="4 5" key="1">
    <citation type="submission" date="2020-08" db="EMBL/GenBank/DDBJ databases">
        <title>Genomic Encyclopedia of Type Strains, Phase IV (KMG-IV): sequencing the most valuable type-strain genomes for metagenomic binning, comparative biology and taxonomic classification.</title>
        <authorList>
            <person name="Goeker M."/>
        </authorList>
    </citation>
    <scope>NUCLEOTIDE SEQUENCE [LARGE SCALE GENOMIC DNA]</scope>
    <source>
        <strain evidence="4 5">DSM 26723</strain>
    </source>
</reference>
<comment type="caution">
    <text evidence="4">The sequence shown here is derived from an EMBL/GenBank/DDBJ whole genome shotgun (WGS) entry which is preliminary data.</text>
</comment>
<evidence type="ECO:0000256" key="2">
    <source>
        <dbReference type="ARBA" id="ARBA00022801"/>
    </source>
</evidence>
<evidence type="ECO:0000313" key="4">
    <source>
        <dbReference type="EMBL" id="MBB6095449.1"/>
    </source>
</evidence>
<dbReference type="PROSITE" id="PS01173">
    <property type="entry name" value="LIPASE_GDXG_HIS"/>
    <property type="match status" value="1"/>
</dbReference>
<accession>A0A841HT20</accession>
<dbReference type="InterPro" id="IPR002168">
    <property type="entry name" value="Lipase_GDXG_HIS_AS"/>
</dbReference>
<comment type="similarity">
    <text evidence="1">Belongs to the 'GDXG' lipolytic enzyme family.</text>
</comment>
<dbReference type="Pfam" id="PF07859">
    <property type="entry name" value="Abhydrolase_3"/>
    <property type="match status" value="1"/>
</dbReference>
<proteinExistence type="inferred from homology"/>
<dbReference type="InterPro" id="IPR050300">
    <property type="entry name" value="GDXG_lipolytic_enzyme"/>
</dbReference>
<dbReference type="EMBL" id="JACHHZ010000005">
    <property type="protein sequence ID" value="MBB6095449.1"/>
    <property type="molecule type" value="Genomic_DNA"/>
</dbReference>
<evidence type="ECO:0000259" key="3">
    <source>
        <dbReference type="Pfam" id="PF07859"/>
    </source>
</evidence>
<dbReference type="RefSeq" id="WP_184334818.1">
    <property type="nucleotide sequence ID" value="NZ_JACHHZ010000005.1"/>
</dbReference>
<dbReference type="PANTHER" id="PTHR48081">
    <property type="entry name" value="AB HYDROLASE SUPERFAMILY PROTEIN C4A8.06C"/>
    <property type="match status" value="1"/>
</dbReference>
<dbReference type="SUPFAM" id="SSF53474">
    <property type="entry name" value="alpha/beta-Hydrolases"/>
    <property type="match status" value="1"/>
</dbReference>